<evidence type="ECO:0000313" key="2">
    <source>
        <dbReference type="Proteomes" id="UP000243232"/>
    </source>
</evidence>
<dbReference type="Proteomes" id="UP000243232">
    <property type="component" value="Chromosome I"/>
</dbReference>
<protein>
    <submittedName>
        <fullName evidence="1">Uncharacterized protein</fullName>
    </submittedName>
</protein>
<proteinExistence type="predicted"/>
<reference evidence="2" key="1">
    <citation type="submission" date="2016-10" db="EMBL/GenBank/DDBJ databases">
        <authorList>
            <person name="Varghese N."/>
            <person name="Submissions S."/>
        </authorList>
    </citation>
    <scope>NUCLEOTIDE SEQUENCE [LARGE SCALE GENOMIC DNA]</scope>
    <source>
        <strain evidence="2">DSM 17875</strain>
    </source>
</reference>
<dbReference type="AlphaFoldDB" id="A0A1H2F147"/>
<evidence type="ECO:0000313" key="1">
    <source>
        <dbReference type="EMBL" id="SDU01084.1"/>
    </source>
</evidence>
<dbReference type="EMBL" id="LT629785">
    <property type="protein sequence ID" value="SDU01084.1"/>
    <property type="molecule type" value="Genomic_DNA"/>
</dbReference>
<name>A0A1H2F147_9PSED</name>
<organism evidence="1 2">
    <name type="scientific">Pseudomonas pohangensis</name>
    <dbReference type="NCBI Taxonomy" id="364197"/>
    <lineage>
        <taxon>Bacteria</taxon>
        <taxon>Pseudomonadati</taxon>
        <taxon>Pseudomonadota</taxon>
        <taxon>Gammaproteobacteria</taxon>
        <taxon>Pseudomonadales</taxon>
        <taxon>Pseudomonadaceae</taxon>
        <taxon>Pseudomonas</taxon>
    </lineage>
</organism>
<gene>
    <name evidence="1" type="ORF">SAMN05216296_1241</name>
</gene>
<keyword evidence="2" id="KW-1185">Reference proteome</keyword>
<accession>A0A1H2F147</accession>
<sequence length="29" mass="2960">MGSSDCSIRQPAVIGAGCLMALPETSFAF</sequence>